<evidence type="ECO:0000313" key="7">
    <source>
        <dbReference type="Proteomes" id="UP001065322"/>
    </source>
</evidence>
<dbReference type="PANTHER" id="PTHR36918">
    <property type="match status" value="1"/>
</dbReference>
<protein>
    <recommendedName>
        <fullName evidence="5">Protein-export protein SecB</fullName>
    </recommendedName>
</protein>
<keyword evidence="5" id="KW-0143">Chaperone</keyword>
<dbReference type="PRINTS" id="PR01594">
    <property type="entry name" value="SECBCHAPRONE"/>
</dbReference>
<reference evidence="7" key="1">
    <citation type="submission" date="2020-06" db="EMBL/GenBank/DDBJ databases">
        <title>Thalassolituus marinus alknpb1M-1, a hydrocarbon-degrading bacterium isolated from the deep-sea overlying water using an in-situ strategy from the South China Sea basin.</title>
        <authorList>
            <person name="Dong C."/>
            <person name="Chen Y."/>
            <person name="Shao Z."/>
        </authorList>
    </citation>
    <scope>NUCLEOTIDE SEQUENCE [LARGE SCALE GENOMIC DNA]</scope>
    <source>
        <strain evidence="7">alknpb1M-1</strain>
    </source>
</reference>
<dbReference type="Pfam" id="PF02556">
    <property type="entry name" value="SecB"/>
    <property type="match status" value="1"/>
</dbReference>
<comment type="subcellular location">
    <subcellularLocation>
        <location evidence="5">Cytoplasm</location>
    </subcellularLocation>
</comment>
<dbReference type="NCBIfam" id="NF004392">
    <property type="entry name" value="PRK05751.1-3"/>
    <property type="match status" value="1"/>
</dbReference>
<dbReference type="EMBL" id="CP054475">
    <property type="protein sequence ID" value="UXD86550.1"/>
    <property type="molecule type" value="Genomic_DNA"/>
</dbReference>
<dbReference type="SUPFAM" id="SSF54611">
    <property type="entry name" value="SecB-like"/>
    <property type="match status" value="1"/>
</dbReference>
<dbReference type="HAMAP" id="MF_00821">
    <property type="entry name" value="SecB"/>
    <property type="match status" value="1"/>
</dbReference>
<dbReference type="RefSeq" id="WP_260998502.1">
    <property type="nucleotide sequence ID" value="NZ_CP054475.1"/>
</dbReference>
<evidence type="ECO:0000256" key="5">
    <source>
        <dbReference type="HAMAP-Rule" id="MF_00821"/>
    </source>
</evidence>
<dbReference type="InterPro" id="IPR003708">
    <property type="entry name" value="SecB"/>
</dbReference>
<evidence type="ECO:0000313" key="6">
    <source>
        <dbReference type="EMBL" id="UXD86550.1"/>
    </source>
</evidence>
<dbReference type="NCBIfam" id="TIGR00809">
    <property type="entry name" value="secB"/>
    <property type="match status" value="1"/>
</dbReference>
<dbReference type="PANTHER" id="PTHR36918:SF1">
    <property type="entry name" value="PROTEIN-EXPORT PROTEIN SECB"/>
    <property type="match status" value="1"/>
</dbReference>
<keyword evidence="2 5" id="KW-0813">Transport</keyword>
<keyword evidence="3 5" id="KW-0653">Protein transport</keyword>
<evidence type="ECO:0000256" key="1">
    <source>
        <dbReference type="ARBA" id="ARBA00009990"/>
    </source>
</evidence>
<comment type="similarity">
    <text evidence="1 5">Belongs to the SecB family.</text>
</comment>
<comment type="subunit">
    <text evidence="5">Homotetramer, a dimer of dimers. One homotetramer interacts with 1 SecA dimer.</text>
</comment>
<dbReference type="InterPro" id="IPR035958">
    <property type="entry name" value="SecB-like_sf"/>
</dbReference>
<dbReference type="Proteomes" id="UP001065322">
    <property type="component" value="Chromosome"/>
</dbReference>
<comment type="function">
    <text evidence="5">One of the proteins required for the normal export of preproteins out of the cell cytoplasm. It is a molecular chaperone that binds to a subset of precursor proteins, maintaining them in a translocation-competent state. It also specifically binds to its receptor SecA.</text>
</comment>
<organism evidence="6 7">
    <name type="scientific">Thalassolituus hydrocarboniclasticus</name>
    <dbReference type="NCBI Taxonomy" id="2742796"/>
    <lineage>
        <taxon>Bacteria</taxon>
        <taxon>Pseudomonadati</taxon>
        <taxon>Pseudomonadota</taxon>
        <taxon>Gammaproteobacteria</taxon>
        <taxon>Oceanospirillales</taxon>
        <taxon>Oceanospirillaceae</taxon>
        <taxon>Thalassolituus</taxon>
    </lineage>
</organism>
<sequence length="157" mass="17568">MADNQQPQFALQRIYIKDASFEAPNSPQAFTKEWKPEIKLDLNSGARKLDDNHYEVSVKVTVTATNDGETAFLVELVQAGLFAMVNIPEQQLKPMLGAMCPNILFPYLRESIDSLVVKGGFPALMLAPINFDALFQQRMQQEAQQAQAEPAEQETTH</sequence>
<accession>A0ABY6A7F1</accession>
<keyword evidence="5" id="KW-0963">Cytoplasm</keyword>
<proteinExistence type="inferred from homology"/>
<evidence type="ECO:0000256" key="3">
    <source>
        <dbReference type="ARBA" id="ARBA00022927"/>
    </source>
</evidence>
<evidence type="ECO:0000256" key="2">
    <source>
        <dbReference type="ARBA" id="ARBA00022448"/>
    </source>
</evidence>
<dbReference type="Gene3D" id="3.10.420.10">
    <property type="entry name" value="SecB-like"/>
    <property type="match status" value="1"/>
</dbReference>
<name>A0ABY6A7F1_9GAMM</name>
<evidence type="ECO:0000256" key="4">
    <source>
        <dbReference type="ARBA" id="ARBA00023010"/>
    </source>
</evidence>
<keyword evidence="4 5" id="KW-0811">Translocation</keyword>
<dbReference type="NCBIfam" id="NF004393">
    <property type="entry name" value="PRK05751.1-4"/>
    <property type="match status" value="1"/>
</dbReference>
<keyword evidence="7" id="KW-1185">Reference proteome</keyword>
<gene>
    <name evidence="5 6" type="primary">secB</name>
    <name evidence="6" type="ORF">HUF19_03415</name>
</gene>